<sequence length="155" mass="17423">MMVAGLLVRQCAALDAQIRVERQPKVEDSQASLGHAVYASYIKFEGRHYIKTLYNQPEDADGVQIGSYVPGKHFLVVPKYGNLAGSSRSLLVEKSSEHQTKSVGCTENEEKEARSTDRGGVWMAYDHLGVRQIFYVPPDKKDAWNSRFPKVEYLS</sequence>
<evidence type="ECO:0000313" key="3">
    <source>
        <dbReference type="Proteomes" id="UP000006039"/>
    </source>
</evidence>
<evidence type="ECO:0000313" key="2">
    <source>
        <dbReference type="EnsemblFungi" id="EJT75725"/>
    </source>
</evidence>
<dbReference type="EnsemblFungi" id="EJT75725">
    <property type="protein sequence ID" value="EJT75725"/>
    <property type="gene ID" value="GGTG_05656"/>
</dbReference>
<proteinExistence type="predicted"/>
<dbReference type="EMBL" id="GL385397">
    <property type="protein sequence ID" value="EJT75725.1"/>
    <property type="molecule type" value="Genomic_DNA"/>
</dbReference>
<reference evidence="2" key="4">
    <citation type="journal article" date="2015" name="G3 (Bethesda)">
        <title>Genome sequences of three phytopathogenic species of the Magnaporthaceae family of fungi.</title>
        <authorList>
            <person name="Okagaki L.H."/>
            <person name="Nunes C.C."/>
            <person name="Sailsbery J."/>
            <person name="Clay B."/>
            <person name="Brown D."/>
            <person name="John T."/>
            <person name="Oh Y."/>
            <person name="Young N."/>
            <person name="Fitzgerald M."/>
            <person name="Haas B.J."/>
            <person name="Zeng Q."/>
            <person name="Young S."/>
            <person name="Adiconis X."/>
            <person name="Fan L."/>
            <person name="Levin J.Z."/>
            <person name="Mitchell T.K."/>
            <person name="Okubara P.A."/>
            <person name="Farman M.L."/>
            <person name="Kohn L.M."/>
            <person name="Birren B."/>
            <person name="Ma L.-J."/>
            <person name="Dean R.A."/>
        </authorList>
    </citation>
    <scope>NUCLEOTIDE SEQUENCE</scope>
    <source>
        <strain evidence="2">R3-111a-1</strain>
    </source>
</reference>
<gene>
    <name evidence="2" type="primary">20346114</name>
    <name evidence="1" type="ORF">GGTG_05656</name>
</gene>
<evidence type="ECO:0000313" key="1">
    <source>
        <dbReference type="EMBL" id="EJT75725.1"/>
    </source>
</evidence>
<dbReference type="HOGENOM" id="CLU_1695575_0_0_1"/>
<organism evidence="1">
    <name type="scientific">Gaeumannomyces tritici (strain R3-111a-1)</name>
    <name type="common">Wheat and barley take-all root rot fungus</name>
    <name type="synonym">Gaeumannomyces graminis var. tritici</name>
    <dbReference type="NCBI Taxonomy" id="644352"/>
    <lineage>
        <taxon>Eukaryota</taxon>
        <taxon>Fungi</taxon>
        <taxon>Dikarya</taxon>
        <taxon>Ascomycota</taxon>
        <taxon>Pezizomycotina</taxon>
        <taxon>Sordariomycetes</taxon>
        <taxon>Sordariomycetidae</taxon>
        <taxon>Magnaporthales</taxon>
        <taxon>Magnaporthaceae</taxon>
        <taxon>Gaeumannomyces</taxon>
    </lineage>
</organism>
<dbReference type="GeneID" id="20346114"/>
<reference evidence="1" key="2">
    <citation type="submission" date="2010-07" db="EMBL/GenBank/DDBJ databases">
        <authorList>
            <consortium name="The Broad Institute Genome Sequencing Platform"/>
            <consortium name="Broad Institute Genome Sequencing Center for Infectious Disease"/>
            <person name="Ma L.-J."/>
            <person name="Dead R."/>
            <person name="Young S."/>
            <person name="Zeng Q."/>
            <person name="Koehrsen M."/>
            <person name="Alvarado L."/>
            <person name="Berlin A."/>
            <person name="Chapman S.B."/>
            <person name="Chen Z."/>
            <person name="Freedman E."/>
            <person name="Gellesch M."/>
            <person name="Goldberg J."/>
            <person name="Griggs A."/>
            <person name="Gujja S."/>
            <person name="Heilman E.R."/>
            <person name="Heiman D."/>
            <person name="Hepburn T."/>
            <person name="Howarth C."/>
            <person name="Jen D."/>
            <person name="Larson L."/>
            <person name="Mehta T."/>
            <person name="Neiman D."/>
            <person name="Pearson M."/>
            <person name="Roberts A."/>
            <person name="Saif S."/>
            <person name="Shea T."/>
            <person name="Shenoy N."/>
            <person name="Sisk P."/>
            <person name="Stolte C."/>
            <person name="Sykes S."/>
            <person name="Walk T."/>
            <person name="White J."/>
            <person name="Yandava C."/>
            <person name="Haas B."/>
            <person name="Nusbaum C."/>
            <person name="Birren B."/>
        </authorList>
    </citation>
    <scope>NUCLEOTIDE SEQUENCE</scope>
    <source>
        <strain evidence="1">R3-111a-1</strain>
    </source>
</reference>
<dbReference type="AlphaFoldDB" id="J3NWJ3"/>
<reference evidence="1" key="3">
    <citation type="submission" date="2010-09" db="EMBL/GenBank/DDBJ databases">
        <title>Annotation of Gaeumannomyces graminis var. tritici R3-111a-1.</title>
        <authorList>
            <consortium name="The Broad Institute Genome Sequencing Platform"/>
            <person name="Ma L.-J."/>
            <person name="Dead R."/>
            <person name="Young S.K."/>
            <person name="Zeng Q."/>
            <person name="Gargeya S."/>
            <person name="Fitzgerald M."/>
            <person name="Haas B."/>
            <person name="Abouelleil A."/>
            <person name="Alvarado L."/>
            <person name="Arachchi H.M."/>
            <person name="Berlin A."/>
            <person name="Brown A."/>
            <person name="Chapman S.B."/>
            <person name="Chen Z."/>
            <person name="Dunbar C."/>
            <person name="Freedman E."/>
            <person name="Gearin G."/>
            <person name="Gellesch M."/>
            <person name="Goldberg J."/>
            <person name="Griggs A."/>
            <person name="Gujja S."/>
            <person name="Heiman D."/>
            <person name="Howarth C."/>
            <person name="Larson L."/>
            <person name="Lui A."/>
            <person name="MacDonald P.J.P."/>
            <person name="Mehta T."/>
            <person name="Montmayeur A."/>
            <person name="Murphy C."/>
            <person name="Neiman D."/>
            <person name="Pearson M."/>
            <person name="Priest M."/>
            <person name="Roberts A."/>
            <person name="Saif S."/>
            <person name="Shea T."/>
            <person name="Shenoy N."/>
            <person name="Sisk P."/>
            <person name="Stolte C."/>
            <person name="Sykes S."/>
            <person name="Yandava C."/>
            <person name="Wortman J."/>
            <person name="Nusbaum C."/>
            <person name="Birren B."/>
        </authorList>
    </citation>
    <scope>NUCLEOTIDE SEQUENCE</scope>
    <source>
        <strain evidence="1">R3-111a-1</strain>
    </source>
</reference>
<reference evidence="2" key="5">
    <citation type="submission" date="2018-04" db="UniProtKB">
        <authorList>
            <consortium name="EnsemblFungi"/>
        </authorList>
    </citation>
    <scope>IDENTIFICATION</scope>
    <source>
        <strain evidence="2">R3-111a-1</strain>
    </source>
</reference>
<dbReference type="VEuPathDB" id="FungiDB:GGTG_05656"/>
<name>J3NWJ3_GAET3</name>
<dbReference type="RefSeq" id="XP_009221725.1">
    <property type="nucleotide sequence ID" value="XM_009223461.1"/>
</dbReference>
<dbReference type="Proteomes" id="UP000006039">
    <property type="component" value="Unassembled WGS sequence"/>
</dbReference>
<protein>
    <submittedName>
        <fullName evidence="1 2">Uncharacterized protein</fullName>
    </submittedName>
</protein>
<keyword evidence="3" id="KW-1185">Reference proteome</keyword>
<reference evidence="3" key="1">
    <citation type="submission" date="2010-07" db="EMBL/GenBank/DDBJ databases">
        <title>The genome sequence of Gaeumannomyces graminis var. tritici strain R3-111a-1.</title>
        <authorList>
            <consortium name="The Broad Institute Genome Sequencing Platform"/>
            <person name="Ma L.-J."/>
            <person name="Dead R."/>
            <person name="Young S."/>
            <person name="Zeng Q."/>
            <person name="Koehrsen M."/>
            <person name="Alvarado L."/>
            <person name="Berlin A."/>
            <person name="Chapman S.B."/>
            <person name="Chen Z."/>
            <person name="Freedman E."/>
            <person name="Gellesch M."/>
            <person name="Goldberg J."/>
            <person name="Griggs A."/>
            <person name="Gujja S."/>
            <person name="Heilman E.R."/>
            <person name="Heiman D."/>
            <person name="Hepburn T."/>
            <person name="Howarth C."/>
            <person name="Jen D."/>
            <person name="Larson L."/>
            <person name="Mehta T."/>
            <person name="Neiman D."/>
            <person name="Pearson M."/>
            <person name="Roberts A."/>
            <person name="Saif S."/>
            <person name="Shea T."/>
            <person name="Shenoy N."/>
            <person name="Sisk P."/>
            <person name="Stolte C."/>
            <person name="Sykes S."/>
            <person name="Walk T."/>
            <person name="White J."/>
            <person name="Yandava C."/>
            <person name="Haas B."/>
            <person name="Nusbaum C."/>
            <person name="Birren B."/>
        </authorList>
    </citation>
    <scope>NUCLEOTIDE SEQUENCE [LARGE SCALE GENOMIC DNA]</scope>
    <source>
        <strain evidence="3">R3-111a-1</strain>
    </source>
</reference>
<dbReference type="OrthoDB" id="5153231at2759"/>
<accession>J3NWJ3</accession>